<feature type="transmembrane region" description="Helical" evidence="1">
    <location>
        <begin position="253"/>
        <end position="275"/>
    </location>
</feature>
<dbReference type="RefSeq" id="WP_014288007.1">
    <property type="nucleotide sequence ID" value="NC_016645.1"/>
</dbReference>
<dbReference type="HOGENOM" id="CLU_777599_0_0_2"/>
<gene>
    <name evidence="2" type="ORF">P186_0731</name>
</gene>
<feature type="transmembrane region" description="Helical" evidence="1">
    <location>
        <begin position="51"/>
        <end position="71"/>
    </location>
</feature>
<organism evidence="2 3">
    <name type="scientific">Pyrobaculum ferrireducens</name>
    <dbReference type="NCBI Taxonomy" id="1104324"/>
    <lineage>
        <taxon>Archaea</taxon>
        <taxon>Thermoproteota</taxon>
        <taxon>Thermoprotei</taxon>
        <taxon>Thermoproteales</taxon>
        <taxon>Thermoproteaceae</taxon>
        <taxon>Pyrobaculum</taxon>
    </lineage>
</organism>
<keyword evidence="1" id="KW-1133">Transmembrane helix</keyword>
<dbReference type="EMBL" id="CP003098">
    <property type="protein sequence ID" value="AET32179.1"/>
    <property type="molecule type" value="Genomic_DNA"/>
</dbReference>
<feature type="transmembrane region" description="Helical" evidence="1">
    <location>
        <begin position="196"/>
        <end position="214"/>
    </location>
</feature>
<dbReference type="eggNOG" id="arCOG05707">
    <property type="taxonomic scope" value="Archaea"/>
</dbReference>
<proteinExistence type="predicted"/>
<keyword evidence="3" id="KW-1185">Reference proteome</keyword>
<protein>
    <submittedName>
        <fullName evidence="2">Uncharacterized protein</fullName>
    </submittedName>
</protein>
<sequence>MTVEVFTPRRVLPVMAPGLISLVLGGLGGVGIMWSWAGASFPLKLQIPQHYVLMVAGFFGALIGNELLNVLSLEWAGRQAGRPLLALYAALLWALVFTAIGGLLAAAALIYVAMLAVLALYSGEVYLKPSKVGFRPPVSNHLVVATLPVSALLFITAVFLGGSWGVAALFFPVGMIYAIMARDIALVTGVRPSRPYLGAAAYAALVVSFALWVFGHVRPAGVLLIVSGALSVMFSGVARYARRGRLFSYVKIWSAYLWLMAAGVLLVVGGPGLWWDVAVHAVALGFIFNIVFGVDVVLIDMLMTQTQQRVVVKVGRGGGAPVLELATYILLNAGLAARALYALSAAGALALLSGPLVGIAVVAFLLYTQRRLMKLSA</sequence>
<dbReference type="GeneID" id="11594994"/>
<feature type="transmembrane region" description="Helical" evidence="1">
    <location>
        <begin position="91"/>
        <end position="121"/>
    </location>
</feature>
<dbReference type="Proteomes" id="UP000005867">
    <property type="component" value="Chromosome"/>
</dbReference>
<evidence type="ECO:0000256" key="1">
    <source>
        <dbReference type="SAM" id="Phobius"/>
    </source>
</evidence>
<feature type="transmembrane region" description="Helical" evidence="1">
    <location>
        <begin position="220"/>
        <end position="241"/>
    </location>
</feature>
<dbReference type="BioCyc" id="PSP1104324:GJSN-717-MONOMER"/>
<reference evidence="2 3" key="1">
    <citation type="journal article" date="2012" name="J. Bacteriol.">
        <title>Complete genome sequence of strain 1860, a crenarchaeon of the genus pyrobaculum able to grow with various electron acceptors.</title>
        <authorList>
            <person name="Mardanov A.V."/>
            <person name="Gumerov V.M."/>
            <person name="Slobodkina G.B."/>
            <person name="Beletsky A.V."/>
            <person name="Bonch-Osmolovskaya E.A."/>
            <person name="Ravin N.V."/>
            <person name="Skryabin K.G."/>
        </authorList>
    </citation>
    <scope>NUCLEOTIDE SEQUENCE [LARGE SCALE GENOMIC DNA]</scope>
    <source>
        <strain evidence="2 3">1860</strain>
    </source>
</reference>
<keyword evidence="1" id="KW-0812">Transmembrane</keyword>
<evidence type="ECO:0000313" key="2">
    <source>
        <dbReference type="EMBL" id="AET32179.1"/>
    </source>
</evidence>
<keyword evidence="1" id="KW-0472">Membrane</keyword>
<name>G7VI87_9CREN</name>
<dbReference type="KEGG" id="pyr:P186_0731"/>
<dbReference type="STRING" id="1104324.P186_0731"/>
<accession>G7VI87</accession>
<feature type="transmembrane region" description="Helical" evidence="1">
    <location>
        <begin position="20"/>
        <end position="39"/>
    </location>
</feature>
<feature type="transmembrane region" description="Helical" evidence="1">
    <location>
        <begin position="347"/>
        <end position="367"/>
    </location>
</feature>
<evidence type="ECO:0000313" key="3">
    <source>
        <dbReference type="Proteomes" id="UP000005867"/>
    </source>
</evidence>
<dbReference type="OrthoDB" id="29268at2157"/>
<dbReference type="AlphaFoldDB" id="G7VI87"/>
<feature type="transmembrane region" description="Helical" evidence="1">
    <location>
        <begin position="322"/>
        <end position="341"/>
    </location>
</feature>
<feature type="transmembrane region" description="Helical" evidence="1">
    <location>
        <begin position="281"/>
        <end position="302"/>
    </location>
</feature>